<keyword evidence="3" id="KW-1185">Reference proteome</keyword>
<dbReference type="RefSeq" id="XP_021337332.1">
    <property type="nucleotide sequence ID" value="XM_021481849.1"/>
</dbReference>
<comment type="similarity">
    <text evidence="1">Belongs to the choline/ethanolamine kinase family.</text>
</comment>
<dbReference type="EC" id="2.7.1.32" evidence="2"/>
<organism evidence="2 3">
    <name type="scientific">Babesia microti (strain RI)</name>
    <dbReference type="NCBI Taxonomy" id="1133968"/>
    <lineage>
        <taxon>Eukaryota</taxon>
        <taxon>Sar</taxon>
        <taxon>Alveolata</taxon>
        <taxon>Apicomplexa</taxon>
        <taxon>Aconoidasida</taxon>
        <taxon>Piroplasmida</taxon>
        <taxon>Babesiidae</taxon>
        <taxon>Babesia</taxon>
    </lineage>
</organism>
<dbReference type="GO" id="GO:0004305">
    <property type="term" value="F:ethanolamine kinase activity"/>
    <property type="evidence" value="ECO:0007669"/>
    <property type="project" value="UniProtKB-EC"/>
</dbReference>
<protein>
    <submittedName>
        <fullName evidence="2">Choline/ethanolamine kinase</fullName>
        <ecNumber evidence="2">2.7.1.32</ecNumber>
        <ecNumber evidence="2">2.7.1.82</ecNumber>
    </submittedName>
</protein>
<dbReference type="GO" id="GO:0004103">
    <property type="term" value="F:choline kinase activity"/>
    <property type="evidence" value="ECO:0007669"/>
    <property type="project" value="UniProtKB-EC"/>
</dbReference>
<gene>
    <name evidence="2" type="ORF">BMR1_01G00910</name>
</gene>
<dbReference type="PANTHER" id="PTHR22603">
    <property type="entry name" value="CHOLINE/ETHANOALAMINE KINASE"/>
    <property type="match status" value="1"/>
</dbReference>
<dbReference type="SUPFAM" id="SSF56112">
    <property type="entry name" value="Protein kinase-like (PK-like)"/>
    <property type="match status" value="1"/>
</dbReference>
<keyword evidence="2" id="KW-0418">Kinase</keyword>
<keyword evidence="2" id="KW-0808">Transferase</keyword>
<reference evidence="2 3" key="1">
    <citation type="journal article" date="2012" name="Nucleic Acids Res.">
        <title>Sequencing of the smallest Apicomplexan genome from the human pathogen Babesia microti.</title>
        <authorList>
            <person name="Cornillot E."/>
            <person name="Hadj-Kaddour K."/>
            <person name="Dassouli A."/>
            <person name="Noel B."/>
            <person name="Ranwez V."/>
            <person name="Vacherie B."/>
            <person name="Augagneur Y."/>
            <person name="Bres V."/>
            <person name="Duclos A."/>
            <person name="Randazzo S."/>
            <person name="Carcy B."/>
            <person name="Debierre-Grockiego F."/>
            <person name="Delbecq S."/>
            <person name="Moubri-Menage K."/>
            <person name="Shams-Eldin H."/>
            <person name="Usmani-Brown S."/>
            <person name="Bringaud F."/>
            <person name="Wincker P."/>
            <person name="Vivares C.P."/>
            <person name="Schwarz R.T."/>
            <person name="Schetters T.P."/>
            <person name="Krause P.J."/>
            <person name="Gorenflot A."/>
            <person name="Berry V."/>
            <person name="Barbe V."/>
            <person name="Ben Mamoun C."/>
        </authorList>
    </citation>
    <scope>NUCLEOTIDE SEQUENCE [LARGE SCALE GENOMIC DNA]</scope>
    <source>
        <strain evidence="2 3">RI</strain>
    </source>
</reference>
<sequence>MDNELGYNILSDEFTPIRLLSDVEDGFDLENKNEGTSDECKLFEAQDLKTVDSNASPTKDIIPSGKHSYDDIRLELDDKGNYSIDSIANVCINNIKGWNHLSKTNLNVNAITLGTSSTLFSVEVHKNVESVNVRKVFFRIYSQKAYELYDNSFESEVFEMLAKCKLGPKLIAYTYGGRIEEWIDGNVLTYDQLQDISILKSVAELISVMHRKLHTKVAPFHWDRNPSLIRYLNRWSNGSLRGPLINQKRVNLHRWVEEKNIYCEALKNYVKTHKSLAFNLGFCHNDVHENNIMMDLKGRLRLVDFEYSGFNYVGCDIGNVIVESMIDYSSESPSKYKICYEKHMDDNIKREFVAFYISNMQESKVDAYSEVVDDFIHCVDILTLGLHLYWGFWSVLRASAAPMEKKQPLDFIKYANERFSMYIKAKDTLESDFIQYLEKAKRGNS</sequence>
<dbReference type="VEuPathDB" id="PiroplasmaDB:BMR1_01G00910"/>
<dbReference type="GO" id="GO:0006646">
    <property type="term" value="P:phosphatidylethanolamine biosynthetic process"/>
    <property type="evidence" value="ECO:0007669"/>
    <property type="project" value="TreeGrafter"/>
</dbReference>
<dbReference type="Proteomes" id="UP000002899">
    <property type="component" value="Chromosome I"/>
</dbReference>
<name>A0A1N6LWH6_BABMR</name>
<dbReference type="GO" id="GO:0005737">
    <property type="term" value="C:cytoplasm"/>
    <property type="evidence" value="ECO:0007669"/>
    <property type="project" value="TreeGrafter"/>
</dbReference>
<accession>A0A1N6LWH6</accession>
<dbReference type="Pfam" id="PF01633">
    <property type="entry name" value="Choline_kinase"/>
    <property type="match status" value="1"/>
</dbReference>
<dbReference type="GeneID" id="24423256"/>
<proteinExistence type="inferred from homology"/>
<dbReference type="Gene3D" id="3.90.1200.10">
    <property type="match status" value="1"/>
</dbReference>
<evidence type="ECO:0000313" key="2">
    <source>
        <dbReference type="EMBL" id="SIO73224.1"/>
    </source>
</evidence>
<reference evidence="2 3" key="3">
    <citation type="journal article" date="2016" name="Sci. Rep.">
        <title>Genome-wide diversity and gene expression profiling of Babesia microti isolates identify polymorphic genes that mediate host-pathogen interactions.</title>
        <authorList>
            <person name="Silva J.C."/>
            <person name="Cornillot E."/>
            <person name="McCracken C."/>
            <person name="Usmani-Brown S."/>
            <person name="Dwivedi A."/>
            <person name="Ifeonu O.O."/>
            <person name="Crabtree J."/>
            <person name="Gotia H.T."/>
            <person name="Virji A.Z."/>
            <person name="Reynes C."/>
            <person name="Colinge J."/>
            <person name="Kumar V."/>
            <person name="Lawres L."/>
            <person name="Pazzi J.E."/>
            <person name="Pablo J.V."/>
            <person name="Hung C."/>
            <person name="Brancato J."/>
            <person name="Kumari P."/>
            <person name="Orvis J."/>
            <person name="Tretina K."/>
            <person name="Chibucos M."/>
            <person name="Ott S."/>
            <person name="Sadzewicz L."/>
            <person name="Sengamalay N."/>
            <person name="Shetty A.C."/>
            <person name="Su Q."/>
            <person name="Tallon L."/>
            <person name="Fraser C.M."/>
            <person name="Frutos R."/>
            <person name="Molina D.M."/>
            <person name="Krause P.J."/>
            <person name="Ben Mamoun C."/>
        </authorList>
    </citation>
    <scope>NUCLEOTIDE SEQUENCE [LARGE SCALE GENOMIC DNA]</scope>
    <source>
        <strain evidence="2 3">RI</strain>
    </source>
</reference>
<reference evidence="2 3" key="2">
    <citation type="journal article" date="2013" name="PLoS ONE">
        <title>Whole genome mapping and re-organization of the nuclear and mitochondrial genomes of Babesia microti isolates.</title>
        <authorList>
            <person name="Cornillot E."/>
            <person name="Dassouli A."/>
            <person name="Garg A."/>
            <person name="Pachikara N."/>
            <person name="Randazzo S."/>
            <person name="Depoix D."/>
            <person name="Carcy B."/>
            <person name="Delbecq S."/>
            <person name="Frutos R."/>
            <person name="Silva J.C."/>
            <person name="Sutton R."/>
            <person name="Krause P.J."/>
            <person name="Mamoun C.B."/>
        </authorList>
    </citation>
    <scope>NUCLEOTIDE SEQUENCE [LARGE SCALE GENOMIC DNA]</scope>
    <source>
        <strain evidence="2 3">RI</strain>
    </source>
</reference>
<dbReference type="AlphaFoldDB" id="A0A1N6LWH6"/>
<dbReference type="OrthoDB" id="359566at2759"/>
<dbReference type="Gene3D" id="3.30.200.20">
    <property type="entry name" value="Phosphorylase Kinase, domain 1"/>
    <property type="match status" value="1"/>
</dbReference>
<dbReference type="InterPro" id="IPR011009">
    <property type="entry name" value="Kinase-like_dom_sf"/>
</dbReference>
<dbReference type="PANTHER" id="PTHR22603:SF93">
    <property type="entry name" value="RE24176P"/>
    <property type="match status" value="1"/>
</dbReference>
<evidence type="ECO:0000313" key="3">
    <source>
        <dbReference type="Proteomes" id="UP000002899"/>
    </source>
</evidence>
<evidence type="ECO:0000256" key="1">
    <source>
        <dbReference type="ARBA" id="ARBA00038211"/>
    </source>
</evidence>
<dbReference type="EC" id="2.7.1.82" evidence="2"/>
<dbReference type="EMBL" id="FO082871">
    <property type="protein sequence ID" value="SIO73224.1"/>
    <property type="molecule type" value="Genomic_DNA"/>
</dbReference>
<dbReference type="CDD" id="cd14021">
    <property type="entry name" value="ChoK-like_euk"/>
    <property type="match status" value="1"/>
</dbReference>
<dbReference type="KEGG" id="bmic:BMR1_01G00910"/>